<protein>
    <submittedName>
        <fullName evidence="1">Uncharacterized protein</fullName>
    </submittedName>
</protein>
<sequence>MIQRAAGEASNFFDFLIQIKETLPKKFTIPLTFPPSQLHYLPLQIRERSAKDRAETRAKFAKGKETKTQVIG</sequence>
<dbReference type="Proteomes" id="UP000001307">
    <property type="component" value="Unassembled WGS sequence"/>
</dbReference>
<keyword evidence="2" id="KW-1185">Reference proteome</keyword>
<evidence type="ECO:0000313" key="2">
    <source>
        <dbReference type="Proteomes" id="UP000001307"/>
    </source>
</evidence>
<dbReference type="EMBL" id="FN653030">
    <property type="protein sequence ID" value="CBY18935.1"/>
    <property type="molecule type" value="Genomic_DNA"/>
</dbReference>
<name>E4X906_OIKDI</name>
<reference evidence="1" key="1">
    <citation type="journal article" date="2010" name="Science">
        <title>Plasticity of animal genome architecture unmasked by rapid evolution of a pelagic tunicate.</title>
        <authorList>
            <person name="Denoeud F."/>
            <person name="Henriet S."/>
            <person name="Mungpakdee S."/>
            <person name="Aury J.M."/>
            <person name="Da Silva C."/>
            <person name="Brinkmann H."/>
            <person name="Mikhaleva J."/>
            <person name="Olsen L.C."/>
            <person name="Jubin C."/>
            <person name="Canestro C."/>
            <person name="Bouquet J.M."/>
            <person name="Danks G."/>
            <person name="Poulain J."/>
            <person name="Campsteijn C."/>
            <person name="Adamski M."/>
            <person name="Cross I."/>
            <person name="Yadetie F."/>
            <person name="Muffato M."/>
            <person name="Louis A."/>
            <person name="Butcher S."/>
            <person name="Tsagkogeorga G."/>
            <person name="Konrad A."/>
            <person name="Singh S."/>
            <person name="Jensen M.F."/>
            <person name="Cong E.H."/>
            <person name="Eikeseth-Otteraa H."/>
            <person name="Noel B."/>
            <person name="Anthouard V."/>
            <person name="Porcel B.M."/>
            <person name="Kachouri-Lafond R."/>
            <person name="Nishino A."/>
            <person name="Ugolini M."/>
            <person name="Chourrout P."/>
            <person name="Nishida H."/>
            <person name="Aasland R."/>
            <person name="Huzurbazar S."/>
            <person name="Westhof E."/>
            <person name="Delsuc F."/>
            <person name="Lehrach H."/>
            <person name="Reinhardt R."/>
            <person name="Weissenbach J."/>
            <person name="Roy S.W."/>
            <person name="Artiguenave F."/>
            <person name="Postlethwait J.H."/>
            <person name="Manak J.R."/>
            <person name="Thompson E.M."/>
            <person name="Jaillon O."/>
            <person name="Du Pasquier L."/>
            <person name="Boudinot P."/>
            <person name="Liberles D.A."/>
            <person name="Volff J.N."/>
            <person name="Philippe H."/>
            <person name="Lenhard B."/>
            <person name="Roest Crollius H."/>
            <person name="Wincker P."/>
            <person name="Chourrout D."/>
        </authorList>
    </citation>
    <scope>NUCLEOTIDE SEQUENCE [LARGE SCALE GENOMIC DNA]</scope>
</reference>
<dbReference type="AlphaFoldDB" id="E4X906"/>
<proteinExistence type="predicted"/>
<accession>E4X906</accession>
<evidence type="ECO:0000313" key="1">
    <source>
        <dbReference type="EMBL" id="CBY18935.1"/>
    </source>
</evidence>
<organism evidence="1">
    <name type="scientific">Oikopleura dioica</name>
    <name type="common">Tunicate</name>
    <dbReference type="NCBI Taxonomy" id="34765"/>
    <lineage>
        <taxon>Eukaryota</taxon>
        <taxon>Metazoa</taxon>
        <taxon>Chordata</taxon>
        <taxon>Tunicata</taxon>
        <taxon>Appendicularia</taxon>
        <taxon>Copelata</taxon>
        <taxon>Oikopleuridae</taxon>
        <taxon>Oikopleura</taxon>
    </lineage>
</organism>
<gene>
    <name evidence="1" type="ORF">GSOID_T00004353001</name>
</gene>
<dbReference type="InParanoid" id="E4X906"/>